<organism evidence="3 4">
    <name type="scientific">Sulfurisphaera ohwakuensis</name>
    <dbReference type="NCBI Taxonomy" id="69656"/>
    <lineage>
        <taxon>Archaea</taxon>
        <taxon>Thermoproteota</taxon>
        <taxon>Thermoprotei</taxon>
        <taxon>Sulfolobales</taxon>
        <taxon>Sulfolobaceae</taxon>
        <taxon>Sulfurisphaera</taxon>
    </lineage>
</organism>
<dbReference type="GeneID" id="42802403"/>
<dbReference type="AlphaFoldDB" id="A0A650CL45"/>
<sequence length="109" mass="12668">MLLIYLTLIMVIIHLAGTLLSFSKRTFPKSIGYLIAIYEMIFYIILVSISKLYYNEILIIIAYMYLIIHVIGGIAYLKGSLSKIYSPVRLKYYGIYELVEMIYLLVILI</sequence>
<dbReference type="EMBL" id="CP045484">
    <property type="protein sequence ID" value="QGR18197.1"/>
    <property type="molecule type" value="Genomic_DNA"/>
</dbReference>
<evidence type="ECO:0000313" key="5">
    <source>
        <dbReference type="Proteomes" id="UP000582213"/>
    </source>
</evidence>
<dbReference type="OrthoDB" id="383909at2157"/>
<evidence type="ECO:0000313" key="3">
    <source>
        <dbReference type="EMBL" id="QGR18197.1"/>
    </source>
</evidence>
<keyword evidence="1" id="KW-0812">Transmembrane</keyword>
<keyword evidence="1" id="KW-1133">Transmembrane helix</keyword>
<proteinExistence type="predicted"/>
<dbReference type="EMBL" id="JACHFY010000013">
    <property type="protein sequence ID" value="MBB5254304.1"/>
    <property type="molecule type" value="Genomic_DNA"/>
</dbReference>
<reference evidence="3 4" key="1">
    <citation type="submission" date="2019-10" db="EMBL/GenBank/DDBJ databases">
        <title>Genome Sequences from Six Type Strain Members of the Archaeal Family Sulfolobaceae: Acidianus ambivalens, Acidianus infernus, Metallosphaera prunae, Stygiolobus azoricus, Sulfolobus metallicus, and Sulfurisphaera ohwakuensis.</title>
        <authorList>
            <person name="Counts J.A."/>
            <person name="Kelly R.M."/>
        </authorList>
    </citation>
    <scope>NUCLEOTIDE SEQUENCE [LARGE SCALE GENOMIC DNA]</scope>
    <source>
        <strain evidence="3 4">TA-1</strain>
    </source>
</reference>
<evidence type="ECO:0000313" key="2">
    <source>
        <dbReference type="EMBL" id="MBB5254304.1"/>
    </source>
</evidence>
<dbReference type="Proteomes" id="UP000582213">
    <property type="component" value="Unassembled WGS sequence"/>
</dbReference>
<dbReference type="RefSeq" id="WP_156015685.1">
    <property type="nucleotide sequence ID" value="NZ_CP045484.1"/>
</dbReference>
<accession>A0A650CL45</accession>
<evidence type="ECO:0000256" key="1">
    <source>
        <dbReference type="SAM" id="Phobius"/>
    </source>
</evidence>
<reference evidence="2 5" key="2">
    <citation type="submission" date="2020-08" db="EMBL/GenBank/DDBJ databases">
        <title>Genomic Encyclopedia of Type Strains, Phase IV (KMG-IV): sequencing the most valuable type-strain genomes for metagenomic binning, comparative biology and taxonomic classification.</title>
        <authorList>
            <person name="Goeker M."/>
        </authorList>
    </citation>
    <scope>NUCLEOTIDE SEQUENCE [LARGE SCALE GENOMIC DNA]</scope>
    <source>
        <strain evidence="2 5">DSM 12421</strain>
    </source>
</reference>
<feature type="transmembrane region" description="Helical" evidence="1">
    <location>
        <begin position="31"/>
        <end position="50"/>
    </location>
</feature>
<dbReference type="Proteomes" id="UP000427373">
    <property type="component" value="Chromosome"/>
</dbReference>
<protein>
    <submittedName>
        <fullName evidence="3">Uncharacterized protein</fullName>
    </submittedName>
</protein>
<gene>
    <name evidence="3" type="ORF">D1869_14125</name>
    <name evidence="2" type="ORF">HNQ62_002078</name>
</gene>
<keyword evidence="4" id="KW-1185">Reference proteome</keyword>
<name>A0A650CL45_SULOH</name>
<dbReference type="KEGG" id="soh:D1869_14125"/>
<keyword evidence="1" id="KW-0472">Membrane</keyword>
<evidence type="ECO:0000313" key="4">
    <source>
        <dbReference type="Proteomes" id="UP000427373"/>
    </source>
</evidence>
<feature type="transmembrane region" description="Helical" evidence="1">
    <location>
        <begin position="57"/>
        <end position="78"/>
    </location>
</feature>